<proteinExistence type="predicted"/>
<reference evidence="4" key="1">
    <citation type="journal article" date="2019" name="Int. J. Syst. Evol. Microbiol.">
        <title>The Global Catalogue of Microorganisms (GCM) 10K type strain sequencing project: providing services to taxonomists for standard genome sequencing and annotation.</title>
        <authorList>
            <consortium name="The Broad Institute Genomics Platform"/>
            <consortium name="The Broad Institute Genome Sequencing Center for Infectious Disease"/>
            <person name="Wu L."/>
            <person name="Ma J."/>
        </authorList>
    </citation>
    <scope>NUCLEOTIDE SEQUENCE [LARGE SCALE GENOMIC DNA]</scope>
    <source>
        <strain evidence="4">KCTC 52644</strain>
    </source>
</reference>
<comment type="caution">
    <text evidence="3">The sequence shown here is derived from an EMBL/GenBank/DDBJ whole genome shotgun (WGS) entry which is preliminary data.</text>
</comment>
<organism evidence="3 4">
    <name type="scientific">Flavobacterium ardleyense</name>
    <dbReference type="NCBI Taxonomy" id="2038737"/>
    <lineage>
        <taxon>Bacteria</taxon>
        <taxon>Pseudomonadati</taxon>
        <taxon>Bacteroidota</taxon>
        <taxon>Flavobacteriia</taxon>
        <taxon>Flavobacteriales</taxon>
        <taxon>Flavobacteriaceae</taxon>
        <taxon>Flavobacterium</taxon>
    </lineage>
</organism>
<feature type="compositionally biased region" description="Basic and acidic residues" evidence="1">
    <location>
        <begin position="224"/>
        <end position="249"/>
    </location>
</feature>
<sequence length="249" mass="28897">MKKITPIIAILALSFSSISISQTNNINIVNYKIVEMNGKSSQRFNSENLEFELLYDADKSLFQLVDKLDEKENIIDSKIIKVIYGGHIKYYKDNLKQEKLMTVDDEGIIYNVVTDFNEYTWEIDPNETKEISGFKCYKATTRKERKHNGIIKETFQPFAWFTYEIPTSYGPVGLDGLPGLVLEGSFDGKKIFYATHTSKANRDIQKPKTNKTVSFDAYSNKMYDQTDDRNKFQEENKQEIERGKTQLKR</sequence>
<name>A0ABW5Z882_9FLAO</name>
<evidence type="ECO:0000256" key="2">
    <source>
        <dbReference type="SAM" id="SignalP"/>
    </source>
</evidence>
<dbReference type="InterPro" id="IPR005901">
    <property type="entry name" value="GLPGLI"/>
</dbReference>
<accession>A0ABW5Z882</accession>
<dbReference type="EMBL" id="JBHUOL010000012">
    <property type="protein sequence ID" value="MFD2908521.1"/>
    <property type="molecule type" value="Genomic_DNA"/>
</dbReference>
<feature type="signal peptide" evidence="2">
    <location>
        <begin position="1"/>
        <end position="21"/>
    </location>
</feature>
<evidence type="ECO:0000313" key="4">
    <source>
        <dbReference type="Proteomes" id="UP001597549"/>
    </source>
</evidence>
<protein>
    <submittedName>
        <fullName evidence="3">GLPGLI family protein</fullName>
    </submittedName>
</protein>
<feature type="chain" id="PRO_5045065206" evidence="2">
    <location>
        <begin position="22"/>
        <end position="249"/>
    </location>
</feature>
<dbReference type="Proteomes" id="UP001597549">
    <property type="component" value="Unassembled WGS sequence"/>
</dbReference>
<evidence type="ECO:0000256" key="1">
    <source>
        <dbReference type="SAM" id="MobiDB-lite"/>
    </source>
</evidence>
<dbReference type="Pfam" id="PF09697">
    <property type="entry name" value="Porph_ging"/>
    <property type="match status" value="1"/>
</dbReference>
<dbReference type="RefSeq" id="WP_379806123.1">
    <property type="nucleotide sequence ID" value="NZ_JBHUOL010000012.1"/>
</dbReference>
<gene>
    <name evidence="3" type="ORF">ACFSX9_07205</name>
</gene>
<keyword evidence="2" id="KW-0732">Signal</keyword>
<feature type="region of interest" description="Disordered" evidence="1">
    <location>
        <begin position="220"/>
        <end position="249"/>
    </location>
</feature>
<keyword evidence="4" id="KW-1185">Reference proteome</keyword>
<evidence type="ECO:0000313" key="3">
    <source>
        <dbReference type="EMBL" id="MFD2908521.1"/>
    </source>
</evidence>
<dbReference type="NCBIfam" id="TIGR01200">
    <property type="entry name" value="GLPGLI"/>
    <property type="match status" value="1"/>
</dbReference>